<evidence type="ECO:0000256" key="3">
    <source>
        <dbReference type="ARBA" id="ARBA00022692"/>
    </source>
</evidence>
<protein>
    <submittedName>
        <fullName evidence="7">O-antigen/teichoic acid export membrane protein</fullName>
    </submittedName>
</protein>
<dbReference type="Proteomes" id="UP000295221">
    <property type="component" value="Unassembled WGS sequence"/>
</dbReference>
<feature type="transmembrane region" description="Helical" evidence="6">
    <location>
        <begin position="389"/>
        <end position="408"/>
    </location>
</feature>
<dbReference type="Pfam" id="PF01943">
    <property type="entry name" value="Polysacc_synt"/>
    <property type="match status" value="1"/>
</dbReference>
<feature type="transmembrane region" description="Helical" evidence="6">
    <location>
        <begin position="42"/>
        <end position="63"/>
    </location>
</feature>
<accession>A0A4V2RX14</accession>
<feature type="transmembrane region" description="Helical" evidence="6">
    <location>
        <begin position="154"/>
        <end position="171"/>
    </location>
</feature>
<dbReference type="AlphaFoldDB" id="A0A4V2RX14"/>
<keyword evidence="2" id="KW-1003">Cell membrane</keyword>
<dbReference type="OrthoDB" id="3249502at2"/>
<keyword evidence="8" id="KW-1185">Reference proteome</keyword>
<sequence length="489" mass="56120">MYQPVQFVFKQGIIYGIGNVLTKLSGVILLPLYLKYINETEFGVVTLFETIFQFILILSSWGVKGGFMRWYHEMKGSSGKKELFFTTWMFNFFTSLLAVALVAVLLNVWSESVFRYQLSSDIFLFFLAGSFFRLLYDVPFYLMKLEQRAKLQTFWTSLNILLVIGVTVYFLEFREMGLKGIYLAQMVAHGLTFLALVPFILKHIKPKFNVVVLKEMIQYGLPLAISNILTTILTLSDRHIINQYQNLGEVAGYGMAFKIANLVQMVVIASLITAYSNYFFKTLHEKSSMQFYSRFSRLFLILITFGGLGVVLFSPEIMMVISAGSEFFRESVILIPVLIAGLIFSGWRQLLTLPLNKHKKTRRISVILVVCAGINILLNFVLVPIYGKMGASVSTLIAQAIGMGWFFVEVKKLESIQFQIKKLLLLFGLWVAMVIAGIWTYNLEIPFSWFVKILIVLFMAFAMYLFKIIRKDEINIVLNFIKTGRFQFK</sequence>
<dbReference type="PANTHER" id="PTHR30250:SF11">
    <property type="entry name" value="O-ANTIGEN TRANSPORTER-RELATED"/>
    <property type="match status" value="1"/>
</dbReference>
<dbReference type="PANTHER" id="PTHR30250">
    <property type="entry name" value="PST FAMILY PREDICTED COLANIC ACID TRANSPORTER"/>
    <property type="match status" value="1"/>
</dbReference>
<feature type="transmembrane region" description="Helical" evidence="6">
    <location>
        <begin position="298"/>
        <end position="321"/>
    </location>
</feature>
<gene>
    <name evidence="7" type="ORF">EV194_101655</name>
</gene>
<evidence type="ECO:0000256" key="2">
    <source>
        <dbReference type="ARBA" id="ARBA00022475"/>
    </source>
</evidence>
<keyword evidence="4 6" id="KW-1133">Transmembrane helix</keyword>
<evidence type="ECO:0000313" key="7">
    <source>
        <dbReference type="EMBL" id="TCO11021.1"/>
    </source>
</evidence>
<feature type="transmembrane region" description="Helical" evidence="6">
    <location>
        <begin position="363"/>
        <end position="383"/>
    </location>
</feature>
<evidence type="ECO:0000256" key="5">
    <source>
        <dbReference type="ARBA" id="ARBA00023136"/>
    </source>
</evidence>
<reference evidence="7 8" key="1">
    <citation type="submission" date="2019-03" db="EMBL/GenBank/DDBJ databases">
        <title>Genomic Encyclopedia of Type Strains, Phase IV (KMG-IV): sequencing the most valuable type-strain genomes for metagenomic binning, comparative biology and taxonomic classification.</title>
        <authorList>
            <person name="Goeker M."/>
        </authorList>
    </citation>
    <scope>NUCLEOTIDE SEQUENCE [LARGE SCALE GENOMIC DNA]</scope>
    <source>
        <strain evidence="7 8">DSM 24179</strain>
    </source>
</reference>
<feature type="transmembrane region" description="Helical" evidence="6">
    <location>
        <begin position="216"/>
        <end position="235"/>
    </location>
</feature>
<feature type="transmembrane region" description="Helical" evidence="6">
    <location>
        <begin position="183"/>
        <end position="204"/>
    </location>
</feature>
<evidence type="ECO:0000256" key="6">
    <source>
        <dbReference type="SAM" id="Phobius"/>
    </source>
</evidence>
<dbReference type="InterPro" id="IPR002797">
    <property type="entry name" value="Polysacc_synth"/>
</dbReference>
<name>A0A4V2RX14_9BACT</name>
<keyword evidence="3 6" id="KW-0812">Transmembrane</keyword>
<proteinExistence type="predicted"/>
<dbReference type="GO" id="GO:0005886">
    <property type="term" value="C:plasma membrane"/>
    <property type="evidence" value="ECO:0007669"/>
    <property type="project" value="UniProtKB-SubCell"/>
</dbReference>
<dbReference type="EMBL" id="SLWK01000001">
    <property type="protein sequence ID" value="TCO11021.1"/>
    <property type="molecule type" value="Genomic_DNA"/>
</dbReference>
<evidence type="ECO:0000313" key="8">
    <source>
        <dbReference type="Proteomes" id="UP000295221"/>
    </source>
</evidence>
<evidence type="ECO:0000256" key="4">
    <source>
        <dbReference type="ARBA" id="ARBA00022989"/>
    </source>
</evidence>
<keyword evidence="5 6" id="KW-0472">Membrane</keyword>
<feature type="transmembrane region" description="Helical" evidence="6">
    <location>
        <begin position="420"/>
        <end position="441"/>
    </location>
</feature>
<feature type="transmembrane region" description="Helical" evidence="6">
    <location>
        <begin position="83"/>
        <end position="110"/>
    </location>
</feature>
<feature type="transmembrane region" description="Helical" evidence="6">
    <location>
        <begin position="333"/>
        <end position="351"/>
    </location>
</feature>
<evidence type="ECO:0000256" key="1">
    <source>
        <dbReference type="ARBA" id="ARBA00004651"/>
    </source>
</evidence>
<dbReference type="RefSeq" id="WP_132431995.1">
    <property type="nucleotide sequence ID" value="NZ_SLWK01000001.1"/>
</dbReference>
<feature type="transmembrane region" description="Helical" evidence="6">
    <location>
        <begin position="447"/>
        <end position="466"/>
    </location>
</feature>
<feature type="transmembrane region" description="Helical" evidence="6">
    <location>
        <begin position="255"/>
        <end position="278"/>
    </location>
</feature>
<dbReference type="InterPro" id="IPR050833">
    <property type="entry name" value="Poly_Biosynth_Transport"/>
</dbReference>
<comment type="caution">
    <text evidence="7">The sequence shown here is derived from an EMBL/GenBank/DDBJ whole genome shotgun (WGS) entry which is preliminary data.</text>
</comment>
<feature type="transmembrane region" description="Helical" evidence="6">
    <location>
        <begin position="12"/>
        <end position="36"/>
    </location>
</feature>
<comment type="subcellular location">
    <subcellularLocation>
        <location evidence="1">Cell membrane</location>
        <topology evidence="1">Multi-pass membrane protein</topology>
    </subcellularLocation>
</comment>
<organism evidence="7 8">
    <name type="scientific">Natronoflexus pectinivorans</name>
    <dbReference type="NCBI Taxonomy" id="682526"/>
    <lineage>
        <taxon>Bacteria</taxon>
        <taxon>Pseudomonadati</taxon>
        <taxon>Bacteroidota</taxon>
        <taxon>Bacteroidia</taxon>
        <taxon>Marinilabiliales</taxon>
        <taxon>Marinilabiliaceae</taxon>
        <taxon>Natronoflexus</taxon>
    </lineage>
</organism>
<feature type="transmembrane region" description="Helical" evidence="6">
    <location>
        <begin position="122"/>
        <end position="142"/>
    </location>
</feature>